<protein>
    <recommendedName>
        <fullName evidence="3">Reverse transcriptase Ty1/copia-type domain-containing protein</fullName>
    </recommendedName>
</protein>
<evidence type="ECO:0008006" key="3">
    <source>
        <dbReference type="Google" id="ProtNLM"/>
    </source>
</evidence>
<organism evidence="1 2">
    <name type="scientific">Rehmannia glutinosa</name>
    <name type="common">Chinese foxglove</name>
    <dbReference type="NCBI Taxonomy" id="99300"/>
    <lineage>
        <taxon>Eukaryota</taxon>
        <taxon>Viridiplantae</taxon>
        <taxon>Streptophyta</taxon>
        <taxon>Embryophyta</taxon>
        <taxon>Tracheophyta</taxon>
        <taxon>Spermatophyta</taxon>
        <taxon>Magnoliopsida</taxon>
        <taxon>eudicotyledons</taxon>
        <taxon>Gunneridae</taxon>
        <taxon>Pentapetalae</taxon>
        <taxon>asterids</taxon>
        <taxon>lamiids</taxon>
        <taxon>Lamiales</taxon>
        <taxon>Orobanchaceae</taxon>
        <taxon>Rehmannieae</taxon>
        <taxon>Rehmannia</taxon>
    </lineage>
</organism>
<evidence type="ECO:0000313" key="1">
    <source>
        <dbReference type="EMBL" id="KAK6148494.1"/>
    </source>
</evidence>
<gene>
    <name evidence="1" type="ORF">DH2020_019406</name>
</gene>
<keyword evidence="2" id="KW-1185">Reference proteome</keyword>
<proteinExistence type="predicted"/>
<dbReference type="EMBL" id="JABTTQ020000010">
    <property type="protein sequence ID" value="KAK6148494.1"/>
    <property type="molecule type" value="Genomic_DNA"/>
</dbReference>
<reference evidence="1 2" key="1">
    <citation type="journal article" date="2021" name="Comput. Struct. Biotechnol. J.">
        <title>De novo genome assembly of the potent medicinal plant Rehmannia glutinosa using nanopore technology.</title>
        <authorList>
            <person name="Ma L."/>
            <person name="Dong C."/>
            <person name="Song C."/>
            <person name="Wang X."/>
            <person name="Zheng X."/>
            <person name="Niu Y."/>
            <person name="Chen S."/>
            <person name="Feng W."/>
        </authorList>
    </citation>
    <scope>NUCLEOTIDE SEQUENCE [LARGE SCALE GENOMIC DNA]</scope>
    <source>
        <strain evidence="1">DH-2019</strain>
    </source>
</reference>
<dbReference type="Proteomes" id="UP001318860">
    <property type="component" value="Unassembled WGS sequence"/>
</dbReference>
<sequence>MEQLEGFVSPGQEKKVCKLVKPLYGLKQAPKFDMKDMSVADVILGINISKTSDGLTLSQSHYIETLLRKFNAYDSPPTKTLVDLSLHLEKIKVSLYLN</sequence>
<accession>A0ABR0WN14</accession>
<comment type="caution">
    <text evidence="1">The sequence shown here is derived from an EMBL/GenBank/DDBJ whole genome shotgun (WGS) entry which is preliminary data.</text>
</comment>
<name>A0ABR0WN14_REHGL</name>
<evidence type="ECO:0000313" key="2">
    <source>
        <dbReference type="Proteomes" id="UP001318860"/>
    </source>
</evidence>